<name>A0A1Z5SB85_SORBI</name>
<reference evidence="1 2" key="1">
    <citation type="journal article" date="2009" name="Nature">
        <title>The Sorghum bicolor genome and the diversification of grasses.</title>
        <authorList>
            <person name="Paterson A.H."/>
            <person name="Bowers J.E."/>
            <person name="Bruggmann R."/>
            <person name="Dubchak I."/>
            <person name="Grimwood J."/>
            <person name="Gundlach H."/>
            <person name="Haberer G."/>
            <person name="Hellsten U."/>
            <person name="Mitros T."/>
            <person name="Poliakov A."/>
            <person name="Schmutz J."/>
            <person name="Spannagl M."/>
            <person name="Tang H."/>
            <person name="Wang X."/>
            <person name="Wicker T."/>
            <person name="Bharti A.K."/>
            <person name="Chapman J."/>
            <person name="Feltus F.A."/>
            <person name="Gowik U."/>
            <person name="Grigoriev I.V."/>
            <person name="Lyons E."/>
            <person name="Maher C.A."/>
            <person name="Martis M."/>
            <person name="Narechania A."/>
            <person name="Otillar R.P."/>
            <person name="Penning B.W."/>
            <person name="Salamov A.A."/>
            <person name="Wang Y."/>
            <person name="Zhang L."/>
            <person name="Carpita N.C."/>
            <person name="Freeling M."/>
            <person name="Gingle A.R."/>
            <person name="Hash C.T."/>
            <person name="Keller B."/>
            <person name="Klein P."/>
            <person name="Kresovich S."/>
            <person name="McCann M.C."/>
            <person name="Ming R."/>
            <person name="Peterson D.G."/>
            <person name="Mehboob-ur-Rahman"/>
            <person name="Ware D."/>
            <person name="Westhoff P."/>
            <person name="Mayer K.F."/>
            <person name="Messing J."/>
            <person name="Rokhsar D.S."/>
        </authorList>
    </citation>
    <scope>NUCLEOTIDE SEQUENCE [LARGE SCALE GENOMIC DNA]</scope>
    <source>
        <strain evidence="2">cv. BTx623</strain>
    </source>
</reference>
<accession>A0A1Z5SB85</accession>
<dbReference type="AlphaFoldDB" id="A0A1Z5SB85"/>
<gene>
    <name evidence="1" type="ORF">SORBI_3001G497750</name>
</gene>
<dbReference type="Proteomes" id="UP000000768">
    <property type="component" value="Chromosome 1"/>
</dbReference>
<reference evidence="2" key="2">
    <citation type="journal article" date="2018" name="Plant J.">
        <title>The Sorghum bicolor reference genome: improved assembly, gene annotations, a transcriptome atlas, and signatures of genome organization.</title>
        <authorList>
            <person name="McCormick R.F."/>
            <person name="Truong S.K."/>
            <person name="Sreedasyam A."/>
            <person name="Jenkins J."/>
            <person name="Shu S."/>
            <person name="Sims D."/>
            <person name="Kennedy M."/>
            <person name="Amirebrahimi M."/>
            <person name="Weers B.D."/>
            <person name="McKinley B."/>
            <person name="Mattison A."/>
            <person name="Morishige D.T."/>
            <person name="Grimwood J."/>
            <person name="Schmutz J."/>
            <person name="Mullet J.E."/>
        </authorList>
    </citation>
    <scope>NUCLEOTIDE SEQUENCE [LARGE SCALE GENOMIC DNA]</scope>
    <source>
        <strain evidence="2">cv. BTx623</strain>
    </source>
</reference>
<dbReference type="EMBL" id="CM000760">
    <property type="protein sequence ID" value="OQU93194.1"/>
    <property type="molecule type" value="Genomic_DNA"/>
</dbReference>
<evidence type="ECO:0000313" key="2">
    <source>
        <dbReference type="Proteomes" id="UP000000768"/>
    </source>
</evidence>
<evidence type="ECO:0000313" key="1">
    <source>
        <dbReference type="EMBL" id="OQU93194.1"/>
    </source>
</evidence>
<protein>
    <submittedName>
        <fullName evidence="1">Uncharacterized protein</fullName>
    </submittedName>
</protein>
<proteinExistence type="predicted"/>
<dbReference type="InParanoid" id="A0A1Z5SB85"/>
<keyword evidence="2" id="KW-1185">Reference proteome</keyword>
<organism evidence="1 2">
    <name type="scientific">Sorghum bicolor</name>
    <name type="common">Sorghum</name>
    <name type="synonym">Sorghum vulgare</name>
    <dbReference type="NCBI Taxonomy" id="4558"/>
    <lineage>
        <taxon>Eukaryota</taxon>
        <taxon>Viridiplantae</taxon>
        <taxon>Streptophyta</taxon>
        <taxon>Embryophyta</taxon>
        <taxon>Tracheophyta</taxon>
        <taxon>Spermatophyta</taxon>
        <taxon>Magnoliopsida</taxon>
        <taxon>Liliopsida</taxon>
        <taxon>Poales</taxon>
        <taxon>Poaceae</taxon>
        <taxon>PACMAD clade</taxon>
        <taxon>Panicoideae</taxon>
        <taxon>Andropogonodae</taxon>
        <taxon>Andropogoneae</taxon>
        <taxon>Sorghinae</taxon>
        <taxon>Sorghum</taxon>
    </lineage>
</organism>
<sequence length="96" mass="10623">MEIAALARVGGMERDRVSCVVPTEENGQEMNWIGTRRYGQELRRSSFAFYGKNAENLLALHDDGCGSICNNFTLLWDPSMHAHAAPWPGAPEPCSL</sequence>
<dbReference type="Gramene" id="OQU93194">
    <property type="protein sequence ID" value="OQU93194"/>
    <property type="gene ID" value="SORBI_3001G497750"/>
</dbReference>